<feature type="domain" description="Lipid/polyisoprenoid-binding YceI-like" evidence="2">
    <location>
        <begin position="64"/>
        <end position="193"/>
    </location>
</feature>
<dbReference type="OrthoDB" id="1121590at2"/>
<sequence length="206" mass="23088">MKKLLYFLAFSFIISLSMTAQTLVSAEIQKNSSLTINGSTNITPFKIYQNGDKLCRSKLSVVTTQNQNKTLISQNQLSVVVKNFDSNNAMALKDFLKLLKSDSYPILQVQLNYLDVQPISEKGKIYTGEALVNITITGKTKQYIIPITFNSTGDVYTVNGCKKLSIRDFGLTPETKMLGMIKVSEWIKIDFHIICKISIDNEVAKL</sequence>
<evidence type="ECO:0000256" key="1">
    <source>
        <dbReference type="SAM" id="SignalP"/>
    </source>
</evidence>
<dbReference type="Pfam" id="PF04264">
    <property type="entry name" value="YceI"/>
    <property type="match status" value="1"/>
</dbReference>
<feature type="signal peptide" evidence="1">
    <location>
        <begin position="1"/>
        <end position="20"/>
    </location>
</feature>
<dbReference type="Proteomes" id="UP000318585">
    <property type="component" value="Unassembled WGS sequence"/>
</dbReference>
<dbReference type="EMBL" id="VJZR01000008">
    <property type="protein sequence ID" value="TRX20739.1"/>
    <property type="molecule type" value="Genomic_DNA"/>
</dbReference>
<dbReference type="AlphaFoldDB" id="A0A553CJR4"/>
<organism evidence="3 4">
    <name type="scientific">Flavobacterium franklandianum</name>
    <dbReference type="NCBI Taxonomy" id="2594430"/>
    <lineage>
        <taxon>Bacteria</taxon>
        <taxon>Pseudomonadati</taxon>
        <taxon>Bacteroidota</taxon>
        <taxon>Flavobacteriia</taxon>
        <taxon>Flavobacteriales</taxon>
        <taxon>Flavobacteriaceae</taxon>
        <taxon>Flavobacterium</taxon>
    </lineage>
</organism>
<accession>A0A553CJR4</accession>
<dbReference type="InterPro" id="IPR036761">
    <property type="entry name" value="TTHA0802/YceI-like_sf"/>
</dbReference>
<name>A0A553CJR4_9FLAO</name>
<dbReference type="SUPFAM" id="SSF101874">
    <property type="entry name" value="YceI-like"/>
    <property type="match status" value="1"/>
</dbReference>
<evidence type="ECO:0000313" key="3">
    <source>
        <dbReference type="EMBL" id="TRX20739.1"/>
    </source>
</evidence>
<dbReference type="InterPro" id="IPR007372">
    <property type="entry name" value="Lipid/polyisoprenoid-bd_YceI"/>
</dbReference>
<proteinExistence type="predicted"/>
<comment type="caution">
    <text evidence="3">The sequence shown here is derived from an EMBL/GenBank/DDBJ whole genome shotgun (WGS) entry which is preliminary data.</text>
</comment>
<feature type="chain" id="PRO_5021879289" evidence="1">
    <location>
        <begin position="21"/>
        <end position="206"/>
    </location>
</feature>
<keyword evidence="1" id="KW-0732">Signal</keyword>
<evidence type="ECO:0000313" key="4">
    <source>
        <dbReference type="Proteomes" id="UP000318585"/>
    </source>
</evidence>
<gene>
    <name evidence="3" type="ORF">FNW17_10185</name>
</gene>
<dbReference type="Gene3D" id="2.40.128.110">
    <property type="entry name" value="Lipid/polyisoprenoid-binding, YceI-like"/>
    <property type="match status" value="1"/>
</dbReference>
<evidence type="ECO:0000259" key="2">
    <source>
        <dbReference type="Pfam" id="PF04264"/>
    </source>
</evidence>
<keyword evidence="4" id="KW-1185">Reference proteome</keyword>
<protein>
    <submittedName>
        <fullName evidence="3">YceI family protein</fullName>
    </submittedName>
</protein>
<reference evidence="3 4" key="1">
    <citation type="submission" date="2019-07" db="EMBL/GenBank/DDBJ databases">
        <title>Novel species of Flavobacterium.</title>
        <authorList>
            <person name="Liu Q."/>
            <person name="Xin Y.-H."/>
        </authorList>
    </citation>
    <scope>NUCLEOTIDE SEQUENCE [LARGE SCALE GENOMIC DNA]</scope>
    <source>
        <strain evidence="3 4">LB3P56</strain>
    </source>
</reference>